<protein>
    <submittedName>
        <fullName evidence="1">Uncharacterized protein</fullName>
    </submittedName>
</protein>
<sequence length="139" mass="16177">MNFFHEDGRGGIVDDTGREAVAFILDPSFRLTSLTNLHKYIKHKKVTIGTEEPKDTDMQEVPAKKKRLSVYNTCTNEDRLRYFFFIQEKLMKPAEAAKLASVNPEAARKWKRAFDNDPEQKIPLQKDELYIKLRSKSIE</sequence>
<keyword evidence="2" id="KW-1185">Reference proteome</keyword>
<dbReference type="AlphaFoldDB" id="A0A9P6X267"/>
<evidence type="ECO:0000313" key="2">
    <source>
        <dbReference type="Proteomes" id="UP000716291"/>
    </source>
</evidence>
<name>A0A9P6X267_RHIOR</name>
<dbReference type="EMBL" id="JAANQT010001883">
    <property type="protein sequence ID" value="KAG1303716.1"/>
    <property type="molecule type" value="Genomic_DNA"/>
</dbReference>
<gene>
    <name evidence="1" type="ORF">G6F64_009836</name>
</gene>
<dbReference type="OrthoDB" id="2285383at2759"/>
<accession>A0A9P6X267</accession>
<dbReference type="Proteomes" id="UP000716291">
    <property type="component" value="Unassembled WGS sequence"/>
</dbReference>
<reference evidence="1" key="1">
    <citation type="journal article" date="2020" name="Microb. Genom.">
        <title>Genetic diversity of clinical and environmental Mucorales isolates obtained from an investigation of mucormycosis cases among solid organ transplant recipients.</title>
        <authorList>
            <person name="Nguyen M.H."/>
            <person name="Kaul D."/>
            <person name="Muto C."/>
            <person name="Cheng S.J."/>
            <person name="Richter R.A."/>
            <person name="Bruno V.M."/>
            <person name="Liu G."/>
            <person name="Beyhan S."/>
            <person name="Sundermann A.J."/>
            <person name="Mounaud S."/>
            <person name="Pasculle A.W."/>
            <person name="Nierman W.C."/>
            <person name="Driscoll E."/>
            <person name="Cumbie R."/>
            <person name="Clancy C.J."/>
            <person name="Dupont C.L."/>
        </authorList>
    </citation>
    <scope>NUCLEOTIDE SEQUENCE</scope>
    <source>
        <strain evidence="1">GL11</strain>
    </source>
</reference>
<comment type="caution">
    <text evidence="1">The sequence shown here is derived from an EMBL/GenBank/DDBJ whole genome shotgun (WGS) entry which is preliminary data.</text>
</comment>
<evidence type="ECO:0000313" key="1">
    <source>
        <dbReference type="EMBL" id="KAG1303716.1"/>
    </source>
</evidence>
<organism evidence="1 2">
    <name type="scientific">Rhizopus oryzae</name>
    <name type="common">Mucormycosis agent</name>
    <name type="synonym">Rhizopus arrhizus var. delemar</name>
    <dbReference type="NCBI Taxonomy" id="64495"/>
    <lineage>
        <taxon>Eukaryota</taxon>
        <taxon>Fungi</taxon>
        <taxon>Fungi incertae sedis</taxon>
        <taxon>Mucoromycota</taxon>
        <taxon>Mucoromycotina</taxon>
        <taxon>Mucoromycetes</taxon>
        <taxon>Mucorales</taxon>
        <taxon>Mucorineae</taxon>
        <taxon>Rhizopodaceae</taxon>
        <taxon>Rhizopus</taxon>
    </lineage>
</organism>
<proteinExistence type="predicted"/>